<keyword evidence="4" id="KW-1185">Reference proteome</keyword>
<evidence type="ECO:0000313" key="3">
    <source>
        <dbReference type="EMBL" id="KAK4356245.1"/>
    </source>
</evidence>
<evidence type="ECO:0000313" key="4">
    <source>
        <dbReference type="Proteomes" id="UP001291623"/>
    </source>
</evidence>
<gene>
    <name evidence="3" type="ORF">RND71_025216</name>
</gene>
<reference evidence="3" key="1">
    <citation type="submission" date="2023-12" db="EMBL/GenBank/DDBJ databases">
        <title>Genome assembly of Anisodus tanguticus.</title>
        <authorList>
            <person name="Wang Y.-J."/>
        </authorList>
    </citation>
    <scope>NUCLEOTIDE SEQUENCE</scope>
    <source>
        <strain evidence="3">KB-2021</strain>
        <tissue evidence="3">Leaf</tissue>
    </source>
</reference>
<feature type="chain" id="PRO_5042117354" evidence="2">
    <location>
        <begin position="18"/>
        <end position="228"/>
    </location>
</feature>
<comment type="caution">
    <text evidence="3">The sequence shown here is derived from an EMBL/GenBank/DDBJ whole genome shotgun (WGS) entry which is preliminary data.</text>
</comment>
<proteinExistence type="predicted"/>
<dbReference type="AlphaFoldDB" id="A0AAE1VD80"/>
<protein>
    <submittedName>
        <fullName evidence="3">Uncharacterized protein</fullName>
    </submittedName>
</protein>
<evidence type="ECO:0000256" key="1">
    <source>
        <dbReference type="SAM" id="MobiDB-lite"/>
    </source>
</evidence>
<feature type="compositionally biased region" description="Basic residues" evidence="1">
    <location>
        <begin position="200"/>
        <end position="213"/>
    </location>
</feature>
<name>A0AAE1VD80_9SOLA</name>
<feature type="signal peptide" evidence="2">
    <location>
        <begin position="1"/>
        <end position="17"/>
    </location>
</feature>
<keyword evidence="2" id="KW-0732">Signal</keyword>
<organism evidence="3 4">
    <name type="scientific">Anisodus tanguticus</name>
    <dbReference type="NCBI Taxonomy" id="243964"/>
    <lineage>
        <taxon>Eukaryota</taxon>
        <taxon>Viridiplantae</taxon>
        <taxon>Streptophyta</taxon>
        <taxon>Embryophyta</taxon>
        <taxon>Tracheophyta</taxon>
        <taxon>Spermatophyta</taxon>
        <taxon>Magnoliopsida</taxon>
        <taxon>eudicotyledons</taxon>
        <taxon>Gunneridae</taxon>
        <taxon>Pentapetalae</taxon>
        <taxon>asterids</taxon>
        <taxon>lamiids</taxon>
        <taxon>Solanales</taxon>
        <taxon>Solanaceae</taxon>
        <taxon>Solanoideae</taxon>
        <taxon>Hyoscyameae</taxon>
        <taxon>Anisodus</taxon>
    </lineage>
</organism>
<feature type="compositionally biased region" description="Basic and acidic residues" evidence="1">
    <location>
        <begin position="182"/>
        <end position="194"/>
    </location>
</feature>
<evidence type="ECO:0000256" key="2">
    <source>
        <dbReference type="SAM" id="SignalP"/>
    </source>
</evidence>
<feature type="region of interest" description="Disordered" evidence="1">
    <location>
        <begin position="182"/>
        <end position="228"/>
    </location>
</feature>
<dbReference type="Proteomes" id="UP001291623">
    <property type="component" value="Unassembled WGS sequence"/>
</dbReference>
<sequence>MVLWTLFCASGCIRLKGLHVLGRYLLMPNGPCRQIRELTKESREGGSEIWNWALCCYSSSNSSITLFPPLYLIPSHPCKLLSLVLLLQILYLLRLLALKRSFCFTKLTAKSSKIFSLILCIAQDKVYIHQRKTHFHELTNKEALVLHIFLPTKVVELESGKHETVVEETPLVKKSSRKTLLGKEKDVEPRELRAGDGGSRGKKVSPRSSKKRKLVDDEEPEFSSKKQK</sequence>
<accession>A0AAE1VD80</accession>
<dbReference type="EMBL" id="JAVYJV010000013">
    <property type="protein sequence ID" value="KAK4356245.1"/>
    <property type="molecule type" value="Genomic_DNA"/>
</dbReference>